<evidence type="ECO:0000256" key="3">
    <source>
        <dbReference type="ARBA" id="ARBA00022898"/>
    </source>
</evidence>
<feature type="non-terminal residue" evidence="6">
    <location>
        <position position="1"/>
    </location>
</feature>
<dbReference type="InterPro" id="IPR015421">
    <property type="entry name" value="PyrdxlP-dep_Trfase_major"/>
</dbReference>
<dbReference type="PATRIC" id="fig|1685127.3.peg.1345"/>
<accession>A0A0M0BNI9</accession>
<evidence type="ECO:0000256" key="4">
    <source>
        <dbReference type="ARBA" id="ARBA00023235"/>
    </source>
</evidence>
<keyword evidence="4" id="KW-0413">Isomerase</keyword>
<evidence type="ECO:0000256" key="2">
    <source>
        <dbReference type="ARBA" id="ARBA00001933"/>
    </source>
</evidence>
<dbReference type="GO" id="GO:0030170">
    <property type="term" value="F:pyridoxal phosphate binding"/>
    <property type="evidence" value="ECO:0007669"/>
    <property type="project" value="InterPro"/>
</dbReference>
<protein>
    <recommendedName>
        <fullName evidence="8">Glutamate-1-semialdehyde 2,1-aminomutase</fullName>
    </recommendedName>
</protein>
<dbReference type="PANTHER" id="PTHR43713:SF3">
    <property type="entry name" value="GLUTAMATE-1-SEMIALDEHYDE 2,1-AMINOMUTASE 1, CHLOROPLASTIC-RELATED"/>
    <property type="match status" value="1"/>
</dbReference>
<dbReference type="PANTHER" id="PTHR43713">
    <property type="entry name" value="GLUTAMATE-1-SEMIALDEHYDE 2,1-AMINOMUTASE"/>
    <property type="match status" value="1"/>
</dbReference>
<name>A0A0M0BNI9_9ARCH</name>
<reference evidence="6 7" key="1">
    <citation type="submission" date="2015-06" db="EMBL/GenBank/DDBJ databases">
        <title>New insights into the roles of widespread benthic archaea in carbon and nitrogen cycling.</title>
        <authorList>
            <person name="Lazar C.S."/>
            <person name="Baker B.J."/>
            <person name="Seitz K.W."/>
            <person name="Hyde A.S."/>
            <person name="Dick G.J."/>
            <person name="Hinrichs K.-U."/>
            <person name="Teske A.P."/>
        </authorList>
    </citation>
    <scope>NUCLEOTIDE SEQUENCE [LARGE SCALE GENOMIC DNA]</scope>
    <source>
        <strain evidence="6">DG-45</strain>
    </source>
</reference>
<dbReference type="Gene3D" id="3.90.1150.10">
    <property type="entry name" value="Aspartate Aminotransferase, domain 1"/>
    <property type="match status" value="1"/>
</dbReference>
<dbReference type="InterPro" id="IPR015424">
    <property type="entry name" value="PyrdxlP-dep_Trfase"/>
</dbReference>
<evidence type="ECO:0000256" key="5">
    <source>
        <dbReference type="RuleBase" id="RU003560"/>
    </source>
</evidence>
<dbReference type="Pfam" id="PF00202">
    <property type="entry name" value="Aminotran_3"/>
    <property type="match status" value="1"/>
</dbReference>
<proteinExistence type="inferred from homology"/>
<keyword evidence="3 5" id="KW-0663">Pyridoxal phosphate</keyword>
<comment type="cofactor">
    <cofactor evidence="2">
        <name>pyridoxal 5'-phosphate</name>
        <dbReference type="ChEBI" id="CHEBI:597326"/>
    </cofactor>
</comment>
<sequence length="342" mass="37108">GADKIRFTPSGTEANIQAIRLARSYTGREKIAKCEGAYHGSWDTVDISVAPPLDEAGPREAPHSVRQHEGIPSGVLQNTLIIPYNDAEAAADVVRQHKDELAAVVVEPTQRDMAPKPGFLEAVREVTEQYGIPLIFDEVISFRLSPGGAQKLYGVTPDITTMGKIIGGGFPVGAYASTAEVMKPLTIPETSFPDLRAARLGFSGTFNGHPVTMAAGLAVMKELRLPVYKKMDSLGQRMRKGLRSILSEEGVAAHVGGIGSFFNVTWTSEEVTDYRTTVTGDRTLGRYLSLDLMNRGIYLLGHPNVSAVTNDEDVIEGLNAMRQSIDELKPIIENRAPHLLEV</sequence>
<evidence type="ECO:0000313" key="6">
    <source>
        <dbReference type="EMBL" id="KON29969.1"/>
    </source>
</evidence>
<dbReference type="InterPro" id="IPR015422">
    <property type="entry name" value="PyrdxlP-dep_Trfase_small"/>
</dbReference>
<dbReference type="EMBL" id="LFWZ01000046">
    <property type="protein sequence ID" value="KON29969.1"/>
    <property type="molecule type" value="Genomic_DNA"/>
</dbReference>
<dbReference type="Gene3D" id="3.40.640.10">
    <property type="entry name" value="Type I PLP-dependent aspartate aminotransferase-like (Major domain)"/>
    <property type="match status" value="1"/>
</dbReference>
<gene>
    <name evidence="6" type="ORF">AC482_05065</name>
</gene>
<dbReference type="GO" id="GO:0008483">
    <property type="term" value="F:transaminase activity"/>
    <property type="evidence" value="ECO:0007669"/>
    <property type="project" value="InterPro"/>
</dbReference>
<dbReference type="GO" id="GO:0042286">
    <property type="term" value="F:glutamate-1-semialdehyde 2,1-aminomutase activity"/>
    <property type="evidence" value="ECO:0007669"/>
    <property type="project" value="UniProtKB-EC"/>
</dbReference>
<dbReference type="AlphaFoldDB" id="A0A0M0BNI9"/>
<dbReference type="Proteomes" id="UP000037210">
    <property type="component" value="Unassembled WGS sequence"/>
</dbReference>
<evidence type="ECO:0008006" key="8">
    <source>
        <dbReference type="Google" id="ProtNLM"/>
    </source>
</evidence>
<comment type="similarity">
    <text evidence="5">Belongs to the class-III pyridoxal-phosphate-dependent aminotransferase family.</text>
</comment>
<dbReference type="InterPro" id="IPR005814">
    <property type="entry name" value="Aminotrans_3"/>
</dbReference>
<evidence type="ECO:0000313" key="7">
    <source>
        <dbReference type="Proteomes" id="UP000037210"/>
    </source>
</evidence>
<organism evidence="6 7">
    <name type="scientific">miscellaneous Crenarchaeota group-15 archaeon DG-45</name>
    <dbReference type="NCBI Taxonomy" id="1685127"/>
    <lineage>
        <taxon>Archaea</taxon>
        <taxon>Candidatus Bathyarchaeota</taxon>
        <taxon>MCG-15</taxon>
    </lineage>
</organism>
<comment type="caution">
    <text evidence="6">The sequence shown here is derived from an EMBL/GenBank/DDBJ whole genome shotgun (WGS) entry which is preliminary data.</text>
</comment>
<dbReference type="SUPFAM" id="SSF53383">
    <property type="entry name" value="PLP-dependent transferases"/>
    <property type="match status" value="1"/>
</dbReference>
<evidence type="ECO:0000256" key="1">
    <source>
        <dbReference type="ARBA" id="ARBA00001579"/>
    </source>
</evidence>
<comment type="catalytic activity">
    <reaction evidence="1">
        <text>(S)-4-amino-5-oxopentanoate = 5-aminolevulinate</text>
        <dbReference type="Rhea" id="RHEA:14265"/>
        <dbReference type="ChEBI" id="CHEBI:57501"/>
        <dbReference type="ChEBI" id="CHEBI:356416"/>
        <dbReference type="EC" id="5.4.3.8"/>
    </reaction>
</comment>